<dbReference type="EMBL" id="BMZS01000003">
    <property type="protein sequence ID" value="GHD46567.1"/>
    <property type="molecule type" value="Genomic_DNA"/>
</dbReference>
<dbReference type="SUPFAM" id="SSF50475">
    <property type="entry name" value="FMN-binding split barrel"/>
    <property type="match status" value="1"/>
</dbReference>
<organism evidence="3 4">
    <name type="scientific">Thalassobaculum fulvum</name>
    <dbReference type="NCBI Taxonomy" id="1633335"/>
    <lineage>
        <taxon>Bacteria</taxon>
        <taxon>Pseudomonadati</taxon>
        <taxon>Pseudomonadota</taxon>
        <taxon>Alphaproteobacteria</taxon>
        <taxon>Rhodospirillales</taxon>
        <taxon>Thalassobaculaceae</taxon>
        <taxon>Thalassobaculum</taxon>
    </lineage>
</organism>
<dbReference type="InterPro" id="IPR024624">
    <property type="entry name" value="Pyridox_Oxase_Alr4036_FMN-bd"/>
</dbReference>
<name>A0A918XQ55_9PROT</name>
<accession>A0A918XQ55</accession>
<gene>
    <name evidence="3" type="ORF">GCM10017083_15820</name>
</gene>
<proteinExistence type="predicted"/>
<reference evidence="3" key="2">
    <citation type="submission" date="2020-09" db="EMBL/GenBank/DDBJ databases">
        <authorList>
            <person name="Sun Q."/>
            <person name="Kim S."/>
        </authorList>
    </citation>
    <scope>NUCLEOTIDE SEQUENCE</scope>
    <source>
        <strain evidence="3">KCTC 42651</strain>
    </source>
</reference>
<evidence type="ECO:0000313" key="4">
    <source>
        <dbReference type="Proteomes" id="UP000630353"/>
    </source>
</evidence>
<dbReference type="InterPro" id="IPR012349">
    <property type="entry name" value="Split_barrel_FMN-bd"/>
</dbReference>
<comment type="caution">
    <text evidence="3">The sequence shown here is derived from an EMBL/GenBank/DDBJ whole genome shotgun (WGS) entry which is preliminary data.</text>
</comment>
<feature type="domain" description="Pyridoxamine 5'-phosphate oxidase Alr4036 family FMN-binding" evidence="2">
    <location>
        <begin position="27"/>
        <end position="102"/>
    </location>
</feature>
<reference evidence="3" key="1">
    <citation type="journal article" date="2014" name="Int. J. Syst. Evol. Microbiol.">
        <title>Complete genome sequence of Corynebacterium casei LMG S-19264T (=DSM 44701T), isolated from a smear-ripened cheese.</title>
        <authorList>
            <consortium name="US DOE Joint Genome Institute (JGI-PGF)"/>
            <person name="Walter F."/>
            <person name="Albersmeier A."/>
            <person name="Kalinowski J."/>
            <person name="Ruckert C."/>
        </authorList>
    </citation>
    <scope>NUCLEOTIDE SEQUENCE</scope>
    <source>
        <strain evidence="3">KCTC 42651</strain>
    </source>
</reference>
<feature type="region of interest" description="Disordered" evidence="1">
    <location>
        <begin position="121"/>
        <end position="149"/>
    </location>
</feature>
<sequence length="195" mass="20741">MTPPPADLDALVAHVLGRLSAATTDPAAPWRTPMLATLSQTGAPTLRTVVLRAVSVPDRSLRINTHRHSDKAGQIARNTAVELCLWDPVAGQQLRIAGDAAVEASGPTADATWTALGAAGRALYRGGPPPGTPTPGPRPLDHPPIDPNGGDRDAFAIVTVAWRSWDWVWLGADAHRRARIRWPADGDYEAAWVVP</sequence>
<dbReference type="Gene3D" id="2.30.110.10">
    <property type="entry name" value="Electron Transport, Fmn-binding Protein, Chain A"/>
    <property type="match status" value="1"/>
</dbReference>
<feature type="compositionally biased region" description="Basic and acidic residues" evidence="1">
    <location>
        <begin position="139"/>
        <end position="149"/>
    </location>
</feature>
<evidence type="ECO:0000259" key="2">
    <source>
        <dbReference type="Pfam" id="PF12766"/>
    </source>
</evidence>
<evidence type="ECO:0000313" key="3">
    <source>
        <dbReference type="EMBL" id="GHD46567.1"/>
    </source>
</evidence>
<dbReference type="GO" id="GO:0010181">
    <property type="term" value="F:FMN binding"/>
    <property type="evidence" value="ECO:0007669"/>
    <property type="project" value="InterPro"/>
</dbReference>
<dbReference type="AlphaFoldDB" id="A0A918XQ55"/>
<dbReference type="Pfam" id="PF12766">
    <property type="entry name" value="Pyridox_oxase_2"/>
    <property type="match status" value="1"/>
</dbReference>
<protein>
    <submittedName>
        <fullName evidence="3">Pyridoxamine 5'-phosphate oxidase</fullName>
    </submittedName>
</protein>
<keyword evidence="4" id="KW-1185">Reference proteome</keyword>
<feature type="compositionally biased region" description="Pro residues" evidence="1">
    <location>
        <begin position="127"/>
        <end position="138"/>
    </location>
</feature>
<dbReference type="Proteomes" id="UP000630353">
    <property type="component" value="Unassembled WGS sequence"/>
</dbReference>
<dbReference type="RefSeq" id="WP_189988401.1">
    <property type="nucleotide sequence ID" value="NZ_BMZS01000003.1"/>
</dbReference>
<evidence type="ECO:0000256" key="1">
    <source>
        <dbReference type="SAM" id="MobiDB-lite"/>
    </source>
</evidence>